<dbReference type="Pfam" id="PF14309">
    <property type="entry name" value="DUF4378"/>
    <property type="match status" value="1"/>
</dbReference>
<protein>
    <recommendedName>
        <fullName evidence="2">DUF4378 domain-containing protein</fullName>
    </recommendedName>
</protein>
<sequence length="496" mass="56457">MKQHMMTIEQNKASVIAKLMGFDDSPPRQQQQQSCRVYRQQRVGSIGSHECRSRTNRRKMKIKKDLANGGCFNGMQGFESPIVDNRIGDVEERKDVGAKNLVLRPNLGKVKRESRPLFLRDSHIGWEFKKQILERSKRTKVCKQIWSSKQVYNLGETPPCMLDLESRLELAARVIINNFDGWKDNSATKSPIIKRSSSGNNTKNMPKCDLNLSSVGRDKNVSTNSQDAEFSCSIDVSSEKELVCEERFTSLNCIEMNDELTRSTGEAYQPSPNSVLEPDNSSSSEYGESVCVDLHGLWMKLQVLKSESDENLSEFNVSVKPESVALSNEAAIERCVSVDQSTKAIRCFGPKESQQFSYLVNVLNEMGFHGGDVELDFENCMANPEIFKTLEKKYENQESWNKADRRLLFDCINLGLTKMAWSKPLRRKMSNGLRRDMVEEELWNMLVSQEKEVNADLSKKAVGNEPWLELRDEVDLIVVEIEAFLYNELVTELVAS</sequence>
<keyword evidence="4" id="KW-1185">Reference proteome</keyword>
<comment type="caution">
    <text evidence="3">The sequence shown here is derived from an EMBL/GenBank/DDBJ whole genome shotgun (WGS) entry which is preliminary data.</text>
</comment>
<feature type="region of interest" description="Disordered" evidence="1">
    <location>
        <begin position="263"/>
        <end position="284"/>
    </location>
</feature>
<reference evidence="3" key="1">
    <citation type="journal article" date="2023" name="bioRxiv">
        <title>Improved chromosome-level genome assembly for marigold (Tagetes erecta).</title>
        <authorList>
            <person name="Jiang F."/>
            <person name="Yuan L."/>
            <person name="Wang S."/>
            <person name="Wang H."/>
            <person name="Xu D."/>
            <person name="Wang A."/>
            <person name="Fan W."/>
        </authorList>
    </citation>
    <scope>NUCLEOTIDE SEQUENCE</scope>
    <source>
        <strain evidence="3">WSJ</strain>
        <tissue evidence="3">Leaf</tissue>
    </source>
</reference>
<proteinExistence type="predicted"/>
<evidence type="ECO:0000313" key="3">
    <source>
        <dbReference type="EMBL" id="KAK1415612.1"/>
    </source>
</evidence>
<dbReference type="InterPro" id="IPR025486">
    <property type="entry name" value="DUF4378"/>
</dbReference>
<dbReference type="PANTHER" id="PTHR46836">
    <property type="entry name" value="AFADIN"/>
    <property type="match status" value="1"/>
</dbReference>
<evidence type="ECO:0000313" key="4">
    <source>
        <dbReference type="Proteomes" id="UP001229421"/>
    </source>
</evidence>
<dbReference type="AlphaFoldDB" id="A0AAD8K3N8"/>
<feature type="domain" description="DUF4378" evidence="2">
    <location>
        <begin position="356"/>
        <end position="492"/>
    </location>
</feature>
<dbReference type="EMBL" id="JAUHHV010000008">
    <property type="protein sequence ID" value="KAK1415612.1"/>
    <property type="molecule type" value="Genomic_DNA"/>
</dbReference>
<gene>
    <name evidence="3" type="ORF">QVD17_31395</name>
</gene>
<evidence type="ECO:0000256" key="1">
    <source>
        <dbReference type="SAM" id="MobiDB-lite"/>
    </source>
</evidence>
<dbReference type="Proteomes" id="UP001229421">
    <property type="component" value="Unassembled WGS sequence"/>
</dbReference>
<dbReference type="PANTHER" id="PTHR46836:SF7">
    <property type="entry name" value="PHOSPHATIDYLINOSITOL N-ACETYGLUCOSAMINLYTRANSFERASE SUBUNIT P-LIKE PROTEIN"/>
    <property type="match status" value="1"/>
</dbReference>
<evidence type="ECO:0000259" key="2">
    <source>
        <dbReference type="Pfam" id="PF14309"/>
    </source>
</evidence>
<organism evidence="3 4">
    <name type="scientific">Tagetes erecta</name>
    <name type="common">African marigold</name>
    <dbReference type="NCBI Taxonomy" id="13708"/>
    <lineage>
        <taxon>Eukaryota</taxon>
        <taxon>Viridiplantae</taxon>
        <taxon>Streptophyta</taxon>
        <taxon>Embryophyta</taxon>
        <taxon>Tracheophyta</taxon>
        <taxon>Spermatophyta</taxon>
        <taxon>Magnoliopsida</taxon>
        <taxon>eudicotyledons</taxon>
        <taxon>Gunneridae</taxon>
        <taxon>Pentapetalae</taxon>
        <taxon>asterids</taxon>
        <taxon>campanulids</taxon>
        <taxon>Asterales</taxon>
        <taxon>Asteraceae</taxon>
        <taxon>Asteroideae</taxon>
        <taxon>Heliantheae alliance</taxon>
        <taxon>Tageteae</taxon>
        <taxon>Tagetes</taxon>
    </lineage>
</organism>
<accession>A0AAD8K3N8</accession>
<name>A0AAD8K3N8_TARER</name>